<protein>
    <recommendedName>
        <fullName evidence="2">DUF393 domain-containing protein</fullName>
    </recommendedName>
</protein>
<sequence length="123" mass="14238">MTHAQDKLLVFYDGSCPACIKDRRWYEKLAGQTGESVEWLDITGRDEELRQQGIDPDKALRELHVKDGDGTIHREMDAYILLMSRVPLLKPVAWLISLPVIRPALARLYHRWVDRRLSGEDGR</sequence>
<evidence type="ECO:0000313" key="1">
    <source>
        <dbReference type="EMBL" id="BBJ05437.1"/>
    </source>
</evidence>
<dbReference type="InterPro" id="IPR044691">
    <property type="entry name" value="DCC1_Trx"/>
</dbReference>
<dbReference type="AlphaFoldDB" id="A0A455WF01"/>
<accession>A0A455WF01</accession>
<gene>
    <name evidence="1" type="ORF">YBY_32860</name>
</gene>
<evidence type="ECO:0008006" key="2">
    <source>
        <dbReference type="Google" id="ProtNLM"/>
    </source>
</evidence>
<name>A0A455WF01_MARNT</name>
<dbReference type="EMBL" id="AP019537">
    <property type="protein sequence ID" value="BBJ05437.1"/>
    <property type="molecule type" value="Genomic_DNA"/>
</dbReference>
<dbReference type="SUPFAM" id="SSF52833">
    <property type="entry name" value="Thioredoxin-like"/>
    <property type="match status" value="1"/>
</dbReference>
<dbReference type="Pfam" id="PF04134">
    <property type="entry name" value="DCC1-like"/>
    <property type="match status" value="1"/>
</dbReference>
<dbReference type="PANTHER" id="PTHR34290">
    <property type="entry name" value="SI:CH73-390P7.2"/>
    <property type="match status" value="1"/>
</dbReference>
<dbReference type="GO" id="GO:0015035">
    <property type="term" value="F:protein-disulfide reductase activity"/>
    <property type="evidence" value="ECO:0007669"/>
    <property type="project" value="InterPro"/>
</dbReference>
<dbReference type="PANTHER" id="PTHR34290:SF2">
    <property type="entry name" value="OS04G0668800 PROTEIN"/>
    <property type="match status" value="1"/>
</dbReference>
<dbReference type="InterPro" id="IPR036249">
    <property type="entry name" value="Thioredoxin-like_sf"/>
</dbReference>
<proteinExistence type="predicted"/>
<dbReference type="InterPro" id="IPR007263">
    <property type="entry name" value="DCC1-like"/>
</dbReference>
<organism evidence="1">
    <name type="scientific">Marinobacter nauticus</name>
    <name type="common">Marinobacter hydrocarbonoclasticus</name>
    <name type="synonym">Marinobacter aquaeolei</name>
    <dbReference type="NCBI Taxonomy" id="2743"/>
    <lineage>
        <taxon>Bacteria</taxon>
        <taxon>Pseudomonadati</taxon>
        <taxon>Pseudomonadota</taxon>
        <taxon>Gammaproteobacteria</taxon>
        <taxon>Pseudomonadales</taxon>
        <taxon>Marinobacteraceae</taxon>
        <taxon>Marinobacter</taxon>
    </lineage>
</organism>
<reference evidence="1" key="1">
    <citation type="submission" date="2019-03" db="EMBL/GenBank/DDBJ databases">
        <title>Whole genome analysis of nitrate-reducing bacteria Marinobacter hydrocarbonoclasticus YB03.</title>
        <authorList>
            <person name="Azam A.H."/>
            <person name="Yuk S.R."/>
            <person name="Kamarisima K."/>
            <person name="Miyanaga K."/>
            <person name="Tanji Y."/>
        </authorList>
    </citation>
    <scope>NUCLEOTIDE SEQUENCE</scope>
    <source>
        <strain evidence="1">YB03</strain>
    </source>
</reference>